<name>A0A7C8I450_9PLEO</name>
<organism evidence="1 2">
    <name type="scientific">Massariosphaeria phaeospora</name>
    <dbReference type="NCBI Taxonomy" id="100035"/>
    <lineage>
        <taxon>Eukaryota</taxon>
        <taxon>Fungi</taxon>
        <taxon>Dikarya</taxon>
        <taxon>Ascomycota</taxon>
        <taxon>Pezizomycotina</taxon>
        <taxon>Dothideomycetes</taxon>
        <taxon>Pleosporomycetidae</taxon>
        <taxon>Pleosporales</taxon>
        <taxon>Pleosporales incertae sedis</taxon>
        <taxon>Massariosphaeria</taxon>
    </lineage>
</organism>
<proteinExistence type="predicted"/>
<gene>
    <name evidence="1" type="ORF">BDV95DRAFT_181754</name>
</gene>
<keyword evidence="2" id="KW-1185">Reference proteome</keyword>
<accession>A0A7C8I450</accession>
<dbReference type="OrthoDB" id="4062651at2759"/>
<reference evidence="1 2" key="1">
    <citation type="submission" date="2020-01" db="EMBL/GenBank/DDBJ databases">
        <authorList>
            <consortium name="DOE Joint Genome Institute"/>
            <person name="Haridas S."/>
            <person name="Albert R."/>
            <person name="Binder M."/>
            <person name="Bloem J."/>
            <person name="Labutti K."/>
            <person name="Salamov A."/>
            <person name="Andreopoulos B."/>
            <person name="Baker S.E."/>
            <person name="Barry K."/>
            <person name="Bills G."/>
            <person name="Bluhm B.H."/>
            <person name="Cannon C."/>
            <person name="Castanera R."/>
            <person name="Culley D.E."/>
            <person name="Daum C."/>
            <person name="Ezra D."/>
            <person name="Gonzalez J.B."/>
            <person name="Henrissat B."/>
            <person name="Kuo A."/>
            <person name="Liang C."/>
            <person name="Lipzen A."/>
            <person name="Lutzoni F."/>
            <person name="Magnuson J."/>
            <person name="Mondo S."/>
            <person name="Nolan M."/>
            <person name="Ohm R."/>
            <person name="Pangilinan J."/>
            <person name="Park H.-J.H."/>
            <person name="Ramirez L."/>
            <person name="Alfaro M."/>
            <person name="Sun H."/>
            <person name="Tritt A."/>
            <person name="Yoshinaga Y."/>
            <person name="Zwiers L.-H.L."/>
            <person name="Turgeon B.G."/>
            <person name="Goodwin S.B."/>
            <person name="Spatafora J.W."/>
            <person name="Crous P.W."/>
            <person name="Grigoriev I.V."/>
        </authorList>
    </citation>
    <scope>NUCLEOTIDE SEQUENCE [LARGE SCALE GENOMIC DNA]</scope>
    <source>
        <strain evidence="1 2">CBS 611.86</strain>
    </source>
</reference>
<evidence type="ECO:0000313" key="2">
    <source>
        <dbReference type="Proteomes" id="UP000481861"/>
    </source>
</evidence>
<comment type="caution">
    <text evidence="1">The sequence shown here is derived from an EMBL/GenBank/DDBJ whole genome shotgun (WGS) entry which is preliminary data.</text>
</comment>
<protein>
    <submittedName>
        <fullName evidence="1">Uncharacterized protein</fullName>
    </submittedName>
</protein>
<sequence length="172" mass="19530">MTIEAHHLPFRSDSSIATVETCPNCELTENKVQTCETTPEDALSVNAPVPMIWWVTRRLVVSYLSGTPEMRPCSSFWLPLADFCFVVNGAEVTLRWSDCTQMTVRKSENYTQHYDRLYNLTQPNNSLTIRFNDVETAQHLIHTLCLPCEDGETVNQGRKVQASESAECRSLL</sequence>
<dbReference type="EMBL" id="JAADJZ010000023">
    <property type="protein sequence ID" value="KAF2867531.1"/>
    <property type="molecule type" value="Genomic_DNA"/>
</dbReference>
<dbReference type="AlphaFoldDB" id="A0A7C8I450"/>
<dbReference type="Proteomes" id="UP000481861">
    <property type="component" value="Unassembled WGS sequence"/>
</dbReference>
<evidence type="ECO:0000313" key="1">
    <source>
        <dbReference type="EMBL" id="KAF2867531.1"/>
    </source>
</evidence>